<keyword evidence="2" id="KW-1185">Reference proteome</keyword>
<evidence type="ECO:0000313" key="2">
    <source>
        <dbReference type="Proteomes" id="UP000246991"/>
    </source>
</evidence>
<dbReference type="AlphaFoldDB" id="A0A317SZA2"/>
<gene>
    <name evidence="1" type="ORF">C7212DRAFT_173316</name>
</gene>
<dbReference type="Proteomes" id="UP000246991">
    <property type="component" value="Unassembled WGS sequence"/>
</dbReference>
<dbReference type="OrthoDB" id="5876240at2759"/>
<name>A0A317SZA2_9PEZI</name>
<reference evidence="1 2" key="1">
    <citation type="submission" date="2018-03" db="EMBL/GenBank/DDBJ databases">
        <title>Genomes of Pezizomycetes fungi and the evolution of truffles.</title>
        <authorList>
            <person name="Murat C."/>
            <person name="Payen T."/>
            <person name="Noel B."/>
            <person name="Kuo A."/>
            <person name="Martin F.M."/>
        </authorList>
    </citation>
    <scope>NUCLEOTIDE SEQUENCE [LARGE SCALE GENOMIC DNA]</scope>
    <source>
        <strain evidence="1">091103-1</strain>
    </source>
</reference>
<proteinExistence type="predicted"/>
<accession>A0A317SZA2</accession>
<organism evidence="1 2">
    <name type="scientific">Tuber magnatum</name>
    <name type="common">white Piedmont truffle</name>
    <dbReference type="NCBI Taxonomy" id="42249"/>
    <lineage>
        <taxon>Eukaryota</taxon>
        <taxon>Fungi</taxon>
        <taxon>Dikarya</taxon>
        <taxon>Ascomycota</taxon>
        <taxon>Pezizomycotina</taxon>
        <taxon>Pezizomycetes</taxon>
        <taxon>Pezizales</taxon>
        <taxon>Tuberaceae</taxon>
        <taxon>Tuber</taxon>
    </lineage>
</organism>
<protein>
    <submittedName>
        <fullName evidence="1">Uncharacterized protein</fullName>
    </submittedName>
</protein>
<sequence>MKSKREEEKDSRLKAVWRWKETIPGELRIFIGLIIKMGLYKEPRLVLYWLKRGRNGWRKISK</sequence>
<evidence type="ECO:0000313" key="1">
    <source>
        <dbReference type="EMBL" id="PWW78561.1"/>
    </source>
</evidence>
<dbReference type="EMBL" id="PYWC01000014">
    <property type="protein sequence ID" value="PWW78561.1"/>
    <property type="molecule type" value="Genomic_DNA"/>
</dbReference>
<comment type="caution">
    <text evidence="1">The sequence shown here is derived from an EMBL/GenBank/DDBJ whole genome shotgun (WGS) entry which is preliminary data.</text>
</comment>